<feature type="transmembrane region" description="Helical" evidence="2">
    <location>
        <begin position="583"/>
        <end position="603"/>
    </location>
</feature>
<sequence length="988" mass="111073">MSSSVEEPEQQTAIEKSSQASGGKIFKGLGERINSARQRKVGRASNKTSTVLHLRDDLDYLLRVAAAFSELKHGDETRGIISPTMILLSAIELGRADERPNPLPQGFINIGQEINDLPSLDQYHAFMRQYIDYDPMVGLEFSGDDQQEILVAGRKLKPLPKFIDMSSLSSGLRSLAQQSSDFPATDFLWNVIRSDDTSKAEYRNFLTMLDALAPITKRDLCAALIRKTGRNARRKGLYAQRLTSRPIWMVQYRPSKTGTLRDRLESLPSEQWAISPFKPETLHERMQVDDLVAIWQSLDSGAFDSTIARGGIIGWGKIEKLPDLSGHDSKMHSTEQKEAISLSETTTAQFEENVAKNRSTARVTVKVLHAFPETLIGREKILELLGNEANQGWPGQFSLKQLDEDTGAIFASLFSAGPEQKTSAHLASDRPETSRDALDRATLAFSLASAVNRIYDNQVHLPDVKAADKAAFVLHIDSPWGGGKTTFANFLARMLNPTDHNEDPDEEGSLFNERIRKQRKKWSRAWQRRDWITVKFNAWEHQHITPPWWNFYTVIQQSVLSRLSCRYRENVREWGWRVCTPSFLIQLVLIVLVAVIATYFLQADWLADNENLKKILSLVLGGGAATATVGVIKKRMDAVIQMACSSNDAENIGVTDPIKRFRDHFHDLARRCGRGDFAQLGKPATETPLLIVIDDLDRCEPEYVVVLLRGLLTIFNSPYVIYVLLGDKDWIDTAFAKFHSDMEKSIAPGDVGFGARFTEKAIQMSFLLPSMGRDARDQYFQKLLIGRENRDLVQLGDTVPKHELESLALEKSAGMRQSKIEDMKQGLANKPQTAQDEAIRTINSVAVLAAATSADTEEEIRHGLMEFRHYLPDNPRRIKRFINIVSIYQSSAQITLDIMPGSKEWKQLVLWLILMNEYPGLWQLLSSNPDAVGAFWGGQTTNPPVKALQNYLDNPKCIDLLKGALLEDDEPKLTAATIRELSKVTPIR</sequence>
<name>A0A358HUQ7_9PROT</name>
<feature type="region of interest" description="Disordered" evidence="1">
    <location>
        <begin position="1"/>
        <end position="21"/>
    </location>
</feature>
<accession>A0A358HUQ7</accession>
<dbReference type="AlphaFoldDB" id="A0A358HUQ7"/>
<evidence type="ECO:0000256" key="2">
    <source>
        <dbReference type="SAM" id="Phobius"/>
    </source>
</evidence>
<evidence type="ECO:0000313" key="7">
    <source>
        <dbReference type="Proteomes" id="UP000264753"/>
    </source>
</evidence>
<feature type="transmembrane region" description="Helical" evidence="2">
    <location>
        <begin position="615"/>
        <end position="632"/>
    </location>
</feature>
<dbReference type="EMBL" id="DPOP01000073">
    <property type="protein sequence ID" value="HCW67221.1"/>
    <property type="molecule type" value="Genomic_DNA"/>
</dbReference>
<reference evidence="6 7" key="1">
    <citation type="journal article" date="2018" name="Nat. Biotechnol.">
        <title>A standardized bacterial taxonomy based on genome phylogeny substantially revises the tree of life.</title>
        <authorList>
            <person name="Parks D.H."/>
            <person name="Chuvochina M."/>
            <person name="Waite D.W."/>
            <person name="Rinke C."/>
            <person name="Skarshewski A."/>
            <person name="Chaumeil P.A."/>
            <person name="Hugenholtz P."/>
        </authorList>
    </citation>
    <scope>NUCLEOTIDE SEQUENCE [LARGE SCALE GENOMIC DNA]</scope>
    <source>
        <strain evidence="4">UBA8707</strain>
        <strain evidence="5">UBA9881</strain>
    </source>
</reference>
<dbReference type="RefSeq" id="WP_276653693.1">
    <property type="nucleotide sequence ID" value="NZ_DOOG01000116.1"/>
</dbReference>
<evidence type="ECO:0000259" key="3">
    <source>
        <dbReference type="Pfam" id="PF07693"/>
    </source>
</evidence>
<dbReference type="Proteomes" id="UP000264753">
    <property type="component" value="Unassembled WGS sequence"/>
</dbReference>
<evidence type="ECO:0000313" key="6">
    <source>
        <dbReference type="Proteomes" id="UP000264179"/>
    </source>
</evidence>
<evidence type="ECO:0000313" key="5">
    <source>
        <dbReference type="EMBL" id="HCW67221.1"/>
    </source>
</evidence>
<dbReference type="InterPro" id="IPR052754">
    <property type="entry name" value="NTPase_KAP_P-loop"/>
</dbReference>
<keyword evidence="2" id="KW-0812">Transmembrane</keyword>
<dbReference type="PANTHER" id="PTHR22674">
    <property type="entry name" value="NTPASE, KAP FAMILY P-LOOP DOMAIN-CONTAINING 1"/>
    <property type="match status" value="1"/>
</dbReference>
<dbReference type="Pfam" id="PF07693">
    <property type="entry name" value="KAP_NTPase"/>
    <property type="match status" value="2"/>
</dbReference>
<dbReference type="PANTHER" id="PTHR22674:SF6">
    <property type="entry name" value="NTPASE KAP FAMILY P-LOOP DOMAIN-CONTAINING PROTEIN 1"/>
    <property type="match status" value="1"/>
</dbReference>
<feature type="domain" description="KAP NTPase" evidence="3">
    <location>
        <begin position="687"/>
        <end position="890"/>
    </location>
</feature>
<dbReference type="EMBL" id="DOOG01000116">
    <property type="protein sequence ID" value="HBU98910.1"/>
    <property type="molecule type" value="Genomic_DNA"/>
</dbReference>
<organism evidence="4 7">
    <name type="scientific">Thalassospira lucentensis</name>
    <dbReference type="NCBI Taxonomy" id="168935"/>
    <lineage>
        <taxon>Bacteria</taxon>
        <taxon>Pseudomonadati</taxon>
        <taxon>Pseudomonadota</taxon>
        <taxon>Alphaproteobacteria</taxon>
        <taxon>Rhodospirillales</taxon>
        <taxon>Thalassospiraceae</taxon>
        <taxon>Thalassospira</taxon>
    </lineage>
</organism>
<dbReference type="InterPro" id="IPR011646">
    <property type="entry name" value="KAP_P-loop"/>
</dbReference>
<dbReference type="Proteomes" id="UP000264179">
    <property type="component" value="Unassembled WGS sequence"/>
</dbReference>
<evidence type="ECO:0000256" key="1">
    <source>
        <dbReference type="SAM" id="MobiDB-lite"/>
    </source>
</evidence>
<keyword evidence="2" id="KW-0472">Membrane</keyword>
<evidence type="ECO:0000313" key="4">
    <source>
        <dbReference type="EMBL" id="HBU98910.1"/>
    </source>
</evidence>
<feature type="domain" description="KAP NTPase" evidence="3">
    <location>
        <begin position="469"/>
        <end position="556"/>
    </location>
</feature>
<comment type="caution">
    <text evidence="4">The sequence shown here is derived from an EMBL/GenBank/DDBJ whole genome shotgun (WGS) entry which is preliminary data.</text>
</comment>
<proteinExistence type="predicted"/>
<gene>
    <name evidence="4" type="ORF">DEF21_13555</name>
    <name evidence="5" type="ORF">DHR80_08415</name>
</gene>
<keyword evidence="2" id="KW-1133">Transmembrane helix</keyword>
<protein>
    <recommendedName>
        <fullName evidence="3">KAP NTPase domain-containing protein</fullName>
    </recommendedName>
</protein>